<dbReference type="AlphaFoldDB" id="A0A8S2N3V0"/>
<protein>
    <recommendedName>
        <fullName evidence="1">FAD-dependent urate hydroxylase HpyO/Asp monooxygenase CreE-like FAD/NAD(P)-binding domain-containing protein</fullName>
    </recommendedName>
</protein>
<dbReference type="PANTHER" id="PTHR40254">
    <property type="entry name" value="BLR0577 PROTEIN"/>
    <property type="match status" value="1"/>
</dbReference>
<evidence type="ECO:0000313" key="3">
    <source>
        <dbReference type="EMBL" id="CAF3988426.1"/>
    </source>
</evidence>
<organism evidence="3 4">
    <name type="scientific">Didymodactylos carnosus</name>
    <dbReference type="NCBI Taxonomy" id="1234261"/>
    <lineage>
        <taxon>Eukaryota</taxon>
        <taxon>Metazoa</taxon>
        <taxon>Spiralia</taxon>
        <taxon>Gnathifera</taxon>
        <taxon>Rotifera</taxon>
        <taxon>Eurotatoria</taxon>
        <taxon>Bdelloidea</taxon>
        <taxon>Philodinida</taxon>
        <taxon>Philodinidae</taxon>
        <taxon>Didymodactylos</taxon>
    </lineage>
</organism>
<accession>A0A8S2N3V0</accession>
<comment type="caution">
    <text evidence="3">The sequence shown here is derived from an EMBL/GenBank/DDBJ whole genome shotgun (WGS) entry which is preliminary data.</text>
</comment>
<evidence type="ECO:0000313" key="2">
    <source>
        <dbReference type="EMBL" id="CAF1177136.1"/>
    </source>
</evidence>
<dbReference type="InterPro" id="IPR038732">
    <property type="entry name" value="HpyO/CreE_NAD-binding"/>
</dbReference>
<proteinExistence type="predicted"/>
<dbReference type="Proteomes" id="UP000682733">
    <property type="component" value="Unassembled WGS sequence"/>
</dbReference>
<evidence type="ECO:0000259" key="1">
    <source>
        <dbReference type="Pfam" id="PF13454"/>
    </source>
</evidence>
<feature type="domain" description="FAD-dependent urate hydroxylase HpyO/Asp monooxygenase CreE-like FAD/NAD(P)-binding" evidence="1">
    <location>
        <begin position="68"/>
        <end position="249"/>
    </location>
</feature>
<dbReference type="Proteomes" id="UP000677228">
    <property type="component" value="Unassembled WGS sequence"/>
</dbReference>
<dbReference type="EMBL" id="CAJOBA010034589">
    <property type="protein sequence ID" value="CAF3988426.1"/>
    <property type="molecule type" value="Genomic_DNA"/>
</dbReference>
<reference evidence="3" key="1">
    <citation type="submission" date="2021-02" db="EMBL/GenBank/DDBJ databases">
        <authorList>
            <person name="Nowell W R."/>
        </authorList>
    </citation>
    <scope>NUCLEOTIDE SEQUENCE</scope>
</reference>
<dbReference type="Pfam" id="PF13454">
    <property type="entry name" value="NAD_binding_9"/>
    <property type="match status" value="1"/>
</dbReference>
<dbReference type="EMBL" id="CAJNOK010013062">
    <property type="protein sequence ID" value="CAF1177136.1"/>
    <property type="molecule type" value="Genomic_DNA"/>
</dbReference>
<sequence length="677" mass="76393">MFKQSKIFVRFHSQPNDCTEISDSVFDTASYNYDASLGRKRFCRSYSIAYSTKKFRVEASVIQTRKIAVVGVGARGLTVLERITAIYNRKLNGYELDVHLIDPEMNGQGVHSSSQRQHLLTNTVPCQITLFGDHTVVEAGPPQNGPTFLEWARAQNYRKIAYGQYCKVGEGLDTGAVIEENEYLPRALLGEYLTWVYEYLISHLPAGVHVYRHKEMVSKLCRVNNNLFKLTLTSGQCLVVDCAVLTTGHGQNTMDPIEMEYLKFVNDNKDSNLHLQYLRAYPLKQLKQIDKDAVVAIQGMGLSALDVLAELTCGRGGKFIEKEKGEVSYLPSGFEPKIYVFSRSGLPLSARGNNQKGIGGKYTPRFFTRSNINRLIENARMKRGSPQLEFEQELMPILIREMCYVYESTLNGEWSEADKFEASEETGTIIRHLFNPLATTDKFNDMNSFTNWIIDFVKDDLKHADQGNVSSPVKAATDLIRDVRDNLRYVIDNRGLTPESHKYLLENFVPTMNRIAVGPPKEKNQELLALIRAGIVHLACVSNPQVICGKTTASFMIQSKDMNHQICADVLIKAMVEPFYPERDDSLLMKNMLEDRLIRPFRNGNFHPGGIDIGKHHNVIDGDGEPVQNLWALGNIVEGANFYTFVLPRPLANSQAVQDAGKCVLNMLSLLDEPRRR</sequence>
<evidence type="ECO:0000313" key="4">
    <source>
        <dbReference type="Proteomes" id="UP000682733"/>
    </source>
</evidence>
<gene>
    <name evidence="2" type="ORF">OVA965_LOCUS22872</name>
    <name evidence="3" type="ORF">TMI583_LOCUS23589</name>
</gene>
<dbReference type="InterPro" id="IPR052189">
    <property type="entry name" value="L-asp_N-monooxygenase_NS-form"/>
</dbReference>
<dbReference type="PANTHER" id="PTHR40254:SF1">
    <property type="entry name" value="BLR0577 PROTEIN"/>
    <property type="match status" value="1"/>
</dbReference>
<name>A0A8S2N3V0_9BILA</name>